<feature type="transmembrane region" description="Helical" evidence="6">
    <location>
        <begin position="26"/>
        <end position="45"/>
    </location>
</feature>
<dbReference type="PANTHER" id="PTHR33048:SF159">
    <property type="entry name" value="MEMBRANE PROTEIN, PUTATIVE (AFU_ORTHOLOGUE AFUA_5G02860)-RELATED"/>
    <property type="match status" value="1"/>
</dbReference>
<feature type="transmembrane region" description="Helical" evidence="6">
    <location>
        <begin position="151"/>
        <end position="174"/>
    </location>
</feature>
<feature type="domain" description="Rhodopsin" evidence="7">
    <location>
        <begin position="41"/>
        <end position="294"/>
    </location>
</feature>
<evidence type="ECO:0000259" key="7">
    <source>
        <dbReference type="Pfam" id="PF20684"/>
    </source>
</evidence>
<feature type="transmembrane region" description="Helical" evidence="6">
    <location>
        <begin position="57"/>
        <end position="76"/>
    </location>
</feature>
<dbReference type="OrthoDB" id="5342292at2759"/>
<evidence type="ECO:0000256" key="3">
    <source>
        <dbReference type="ARBA" id="ARBA00022989"/>
    </source>
</evidence>
<feature type="transmembrane region" description="Helical" evidence="6">
    <location>
        <begin position="117"/>
        <end position="139"/>
    </location>
</feature>
<proteinExistence type="inferred from homology"/>
<feature type="transmembrane region" description="Helical" evidence="6">
    <location>
        <begin position="277"/>
        <end position="294"/>
    </location>
</feature>
<protein>
    <recommendedName>
        <fullName evidence="7">Rhodopsin domain-containing protein</fullName>
    </recommendedName>
</protein>
<evidence type="ECO:0000313" key="9">
    <source>
        <dbReference type="Proteomes" id="UP000094569"/>
    </source>
</evidence>
<comment type="subcellular location">
    <subcellularLocation>
        <location evidence="1">Membrane</location>
        <topology evidence="1">Multi-pass membrane protein</topology>
    </subcellularLocation>
</comment>
<keyword evidence="3 6" id="KW-1133">Transmembrane helix</keyword>
<dbReference type="Proteomes" id="UP000094569">
    <property type="component" value="Unassembled WGS sequence"/>
</dbReference>
<dbReference type="STRING" id="573508.A0A1E3BGX8"/>
<feature type="transmembrane region" description="Helical" evidence="6">
    <location>
        <begin position="232"/>
        <end position="257"/>
    </location>
</feature>
<dbReference type="InterPro" id="IPR052337">
    <property type="entry name" value="SAT4-like"/>
</dbReference>
<evidence type="ECO:0000313" key="8">
    <source>
        <dbReference type="EMBL" id="ODM20220.1"/>
    </source>
</evidence>
<dbReference type="EMBL" id="JXNT01000003">
    <property type="protein sequence ID" value="ODM20220.1"/>
    <property type="molecule type" value="Genomic_DNA"/>
</dbReference>
<comment type="caution">
    <text evidence="8">The sequence shown here is derived from an EMBL/GenBank/DDBJ whole genome shotgun (WGS) entry which is preliminary data.</text>
</comment>
<sequence length="385" mass="42201">MSFTFTDLLRRGDGSVDRSVQQWNTATQSICIAAMTIFFGLRVYTRLFILNGFGREDWTCLGAWILGVGYSVIALISKSPVQTIPESKLTKVVGSYGGGVHRSDVPEENIIPFKKTVYVTMVMYGPTAYLTKLSLLWIMTRVFNPYRKAVVFIYVFLGVMLAYYIPAVIVKIRICKPISTFWNPDNGGTCLDQTAIILADAVISVVSDLIVLILPLPLTLGLQMPTNRKMRVMGMLGAGGLAVACSIVRLALIEIIGQSPDVTMAFLRISMFGNAEIAIGVICACLPALSALVTKIHREYSSNKPTYPSQYEMGKSYGNSRTERSRHGLNTLADDEDVLMYNVQGNPKIETSVMGDVEGQGSPQSDMLGIMKTVDVSTSVTTDRP</sequence>
<gene>
    <name evidence="8" type="ORF">SI65_03273</name>
</gene>
<comment type="similarity">
    <text evidence="5">Belongs to the SAT4 family.</text>
</comment>
<evidence type="ECO:0000256" key="5">
    <source>
        <dbReference type="ARBA" id="ARBA00038359"/>
    </source>
</evidence>
<dbReference type="Pfam" id="PF20684">
    <property type="entry name" value="Fung_rhodopsin"/>
    <property type="match status" value="1"/>
</dbReference>
<keyword evidence="9" id="KW-1185">Reference proteome</keyword>
<name>A0A1E3BGX8_ASPCR</name>
<feature type="transmembrane region" description="Helical" evidence="6">
    <location>
        <begin position="194"/>
        <end position="220"/>
    </location>
</feature>
<organism evidence="8 9">
    <name type="scientific">Aspergillus cristatus</name>
    <name type="common">Chinese Fuzhuan brick tea-fermentation fungus</name>
    <name type="synonym">Eurotium cristatum</name>
    <dbReference type="NCBI Taxonomy" id="573508"/>
    <lineage>
        <taxon>Eukaryota</taxon>
        <taxon>Fungi</taxon>
        <taxon>Dikarya</taxon>
        <taxon>Ascomycota</taxon>
        <taxon>Pezizomycotina</taxon>
        <taxon>Eurotiomycetes</taxon>
        <taxon>Eurotiomycetidae</taxon>
        <taxon>Eurotiales</taxon>
        <taxon>Aspergillaceae</taxon>
        <taxon>Aspergillus</taxon>
        <taxon>Aspergillus subgen. Aspergillus</taxon>
    </lineage>
</organism>
<dbReference type="PANTHER" id="PTHR33048">
    <property type="entry name" value="PTH11-LIKE INTEGRAL MEMBRANE PROTEIN (AFU_ORTHOLOGUE AFUA_5G11245)"/>
    <property type="match status" value="1"/>
</dbReference>
<dbReference type="VEuPathDB" id="FungiDB:SI65_03273"/>
<dbReference type="InterPro" id="IPR049326">
    <property type="entry name" value="Rhodopsin_dom_fungi"/>
</dbReference>
<keyword evidence="2 6" id="KW-0812">Transmembrane</keyword>
<dbReference type="AlphaFoldDB" id="A0A1E3BGX8"/>
<evidence type="ECO:0000256" key="4">
    <source>
        <dbReference type="ARBA" id="ARBA00023136"/>
    </source>
</evidence>
<evidence type="ECO:0000256" key="6">
    <source>
        <dbReference type="SAM" id="Phobius"/>
    </source>
</evidence>
<evidence type="ECO:0000256" key="2">
    <source>
        <dbReference type="ARBA" id="ARBA00022692"/>
    </source>
</evidence>
<dbReference type="GO" id="GO:0016020">
    <property type="term" value="C:membrane"/>
    <property type="evidence" value="ECO:0007669"/>
    <property type="project" value="UniProtKB-SubCell"/>
</dbReference>
<keyword evidence="4 6" id="KW-0472">Membrane</keyword>
<accession>A0A1E3BGX8</accession>
<reference evidence="8 9" key="1">
    <citation type="journal article" date="2016" name="BMC Genomics">
        <title>Comparative genomic and transcriptomic analyses of the Fuzhuan brick tea-fermentation fungus Aspergillus cristatus.</title>
        <authorList>
            <person name="Ge Y."/>
            <person name="Wang Y."/>
            <person name="Liu Y."/>
            <person name="Tan Y."/>
            <person name="Ren X."/>
            <person name="Zhang X."/>
            <person name="Hyde K.D."/>
            <person name="Liu Y."/>
            <person name="Liu Z."/>
        </authorList>
    </citation>
    <scope>NUCLEOTIDE SEQUENCE [LARGE SCALE GENOMIC DNA]</scope>
    <source>
        <strain evidence="8 9">GZAAS20.1005</strain>
    </source>
</reference>
<evidence type="ECO:0000256" key="1">
    <source>
        <dbReference type="ARBA" id="ARBA00004141"/>
    </source>
</evidence>